<organism evidence="1">
    <name type="scientific">Siphoviridae sp. ctKm44</name>
    <dbReference type="NCBI Taxonomy" id="2826245"/>
    <lineage>
        <taxon>Viruses</taxon>
        <taxon>Duplodnaviria</taxon>
        <taxon>Heunggongvirae</taxon>
        <taxon>Uroviricota</taxon>
        <taxon>Caudoviricetes</taxon>
    </lineage>
</organism>
<reference evidence="1" key="1">
    <citation type="journal article" date="2021" name="Proc. Natl. Acad. Sci. U.S.A.">
        <title>A Catalog of Tens of Thousands of Viruses from Human Metagenomes Reveals Hidden Associations with Chronic Diseases.</title>
        <authorList>
            <person name="Tisza M.J."/>
            <person name="Buck C.B."/>
        </authorList>
    </citation>
    <scope>NUCLEOTIDE SEQUENCE</scope>
    <source>
        <strain evidence="1">CtKm44</strain>
    </source>
</reference>
<proteinExistence type="predicted"/>
<dbReference type="EMBL" id="BK014735">
    <property type="protein sequence ID" value="DAD73390.1"/>
    <property type="molecule type" value="Genomic_DNA"/>
</dbReference>
<accession>A0A8S5LTR2</accession>
<sequence>MKMMNDIISGIAQGFKSLMTSFALAVLRKKWYEKMPGDTKKKLHKWAVNYVWNNKLILNQWVKPKKGGHWWDNIPADNNIDPGMKSYYSECYGVLHYLMGAEERYDINGMVIINNITGVLQDKLDMMSMHKFFCVKTPEHKDPLICVIRDREHTFEELVLTMFFVDNGAKVIHWINSHCDIFSMYRQEQSNAPDVFTFGDQNTVTEGLGLYIPEKLFK</sequence>
<evidence type="ECO:0000313" key="1">
    <source>
        <dbReference type="EMBL" id="DAD73390.1"/>
    </source>
</evidence>
<name>A0A8S5LTR2_9CAUD</name>
<protein>
    <submittedName>
        <fullName evidence="1">Uncharacterized protein</fullName>
    </submittedName>
</protein>